<reference evidence="7 8" key="1">
    <citation type="journal article" date="2018" name="Front. Microbiol.">
        <title>Prospects for Fungal Bioremediation of Acidic Radioactive Waste Sites: Characterization and Genome Sequence of Rhodotorula taiwanensis MD1149.</title>
        <authorList>
            <person name="Tkavc R."/>
            <person name="Matrosova V.Y."/>
            <person name="Grichenko O.E."/>
            <person name="Gostincar C."/>
            <person name="Volpe R.P."/>
            <person name="Klimenkova P."/>
            <person name="Gaidamakova E.K."/>
            <person name="Zhou C.E."/>
            <person name="Stewart B.J."/>
            <person name="Lyman M.G."/>
            <person name="Malfatti S.A."/>
            <person name="Rubinfeld B."/>
            <person name="Courtot M."/>
            <person name="Singh J."/>
            <person name="Dalgard C.L."/>
            <person name="Hamilton T."/>
            <person name="Frey K.G."/>
            <person name="Gunde-Cimerman N."/>
            <person name="Dugan L."/>
            <person name="Daly M.J."/>
        </authorList>
    </citation>
    <scope>NUCLEOTIDE SEQUENCE [LARGE SCALE GENOMIC DNA]</scope>
    <source>
        <strain evidence="7 8">MD1149</strain>
    </source>
</reference>
<feature type="region of interest" description="Disordered" evidence="5">
    <location>
        <begin position="991"/>
        <end position="1064"/>
    </location>
</feature>
<dbReference type="InterPro" id="IPR029347">
    <property type="entry name" value="Raptor_N"/>
</dbReference>
<dbReference type="SUPFAM" id="SSF50978">
    <property type="entry name" value="WD40 repeat-like"/>
    <property type="match status" value="1"/>
</dbReference>
<dbReference type="InterPro" id="IPR001680">
    <property type="entry name" value="WD40_rpt"/>
</dbReference>
<name>A0A2S5BAB6_9BASI</name>
<dbReference type="SUPFAM" id="SSF48371">
    <property type="entry name" value="ARM repeat"/>
    <property type="match status" value="1"/>
</dbReference>
<feature type="compositionally biased region" description="Acidic residues" evidence="5">
    <location>
        <begin position="41"/>
        <end position="53"/>
    </location>
</feature>
<evidence type="ECO:0000259" key="6">
    <source>
        <dbReference type="SMART" id="SM01302"/>
    </source>
</evidence>
<dbReference type="InterPro" id="IPR015943">
    <property type="entry name" value="WD40/YVTN_repeat-like_dom_sf"/>
</dbReference>
<dbReference type="GO" id="GO:0005737">
    <property type="term" value="C:cytoplasm"/>
    <property type="evidence" value="ECO:0007669"/>
    <property type="project" value="TreeGrafter"/>
</dbReference>
<dbReference type="STRING" id="741276.A0A2S5BAB6"/>
<dbReference type="InterPro" id="IPR036322">
    <property type="entry name" value="WD40_repeat_dom_sf"/>
</dbReference>
<dbReference type="SMART" id="SM00320">
    <property type="entry name" value="WD40"/>
    <property type="match status" value="5"/>
</dbReference>
<evidence type="ECO:0000256" key="2">
    <source>
        <dbReference type="ARBA" id="ARBA00022574"/>
    </source>
</evidence>
<dbReference type="PRINTS" id="PR01547">
    <property type="entry name" value="YEAST176DUF"/>
</dbReference>
<proteinExistence type="inferred from homology"/>
<dbReference type="GO" id="GO:0071230">
    <property type="term" value="P:cellular response to amino acid stimulus"/>
    <property type="evidence" value="ECO:0007669"/>
    <property type="project" value="TreeGrafter"/>
</dbReference>
<dbReference type="GO" id="GO:0030674">
    <property type="term" value="F:protein-macromolecule adaptor activity"/>
    <property type="evidence" value="ECO:0007669"/>
    <property type="project" value="TreeGrafter"/>
</dbReference>
<feature type="domain" description="Raptor N-terminal CASPase-like" evidence="6">
    <location>
        <begin position="114"/>
        <end position="269"/>
    </location>
</feature>
<feature type="compositionally biased region" description="Polar residues" evidence="5">
    <location>
        <begin position="992"/>
        <end position="1002"/>
    </location>
</feature>
<sequence>MVRPSDQASQSDTQDYSDLSDSDDYDGVEENASAAEYSGQDQDEYAPDWDEPIDVDSNMRHGFAEAYSSEEYLQALEKNYFLYWTDTRHERAGLPKPPSSNPADQKIDWRNRDRIRTASAVLVVCLRIGYDPPDVIKTDPCAKLECWVDPFAIAKDKAMERIGKNLQQQFENLAATPKTRYKQYLDPPIEDAKKFCTAARKTAKNERTLFYYNGHGVPKPTPSGELWLFNRQYTQYIPISLAEIIGWIGSPAIYVWDCSAAGNIVTKVQEFSTKRDADLAREAAAAAAQGVGPDGQPINPGPQIPNVPFRDTIQLGACLAHETLPMTPDLPADLFTCCLTSPIEIALRFFLLRNPLKSNLDLDMLLKIPGKLNDRRTPLGELMWIFTAVTDTIAWNTLPRDLFQKLFRHDLVVAALFRGFLLAERIMRFYECTPISVPALPQTHNHPLWDSWDLAVDMCLAQLPSLLEHEQRWLDSLPPQPPALPDQPPPPLPPQPPSPYVHSTFFSEQLTAFEIWLEQGTVAKRRQPEQLPVVLQVLLSQAHRLKALILLCKFLDLGPWAVNVALSIGIFAYVLRLLQAPAVELKPVLIYIWARILAVYENCKEDLLKQAYPSVRTADQAPFTYFVSVLHPSSSNQLPLPNVSEHRAMCAFILSVCCRDFKPGQVACLRVKVFESCLVHLRDEDPLLRQWAILCIAMLWDDFEEAKGMGVQARVHEVFCNLLHTDPVPEVRAAVMYALGTLLGSTGSSNPAKKFGRSIACSGPASGLSPGEQTDVELGVAMATLKSSSDGSPLVRRELIVLLSSIVNEHQGQFMIAAYRAIVQRVEQANAGVSSSSGIEDRIAAIAASLNAAAESNEGPSNPAFQATMFSCMYQTLTQLTADPQLEIAELAQQVMDYIFDLLFASPLAQTARAVLASATNDVTRPRFQSPPAPGTVEHIYTLPRDAPVAVVKANGHATPPPPPAPTGLGGTLKRTATAMKSLAHLALEGSTGVNTPSTASSPGPDHPSQASAQHANGRQTDSPATRPPLTTTPSTDTLRSLQARTGKPPPKPRATVQTDSPQVNEIIAGLVQQDEDRLKKRRQAPNIATAAEESPDQVFPLKGTFFDFALEYYKESQMRAAEADEPGSLLHNEKVWRRQRNEAIIIRTQPMKVPACRSRWDEQVGFLGGDAVPNRIMFHQFEPHLVSSDDKGNITVYDGERNMRLNRFANGSPDNVPISTLRFVNEDDVALLMTATSDGDVRLFRAYESPDDVKLVSSFQGISEELPRSSDEQDVGLVVEWQQGRGQLLMGGNVKYIRVWDATRETTVQDLSTRANSCLTSMTCDQVAGNIVVAGFGDGGLRVYDRRLAPRDNMVRRYTGVHSSWVQNVHMQRGGNRELATADLGGRVCLWDIRLAEPINTIQAHEGGLTQMTVHEHAPIFATSSAYNVVKLWNMEDLSAPFTKFRNTSGLLANKSSSMTFMAFHPHHMVLGCASSDGLRPGSATERIGHVNVFQMQDYRKMLSSLSTTLSFSAAA</sequence>
<dbReference type="GO" id="GO:0010506">
    <property type="term" value="P:regulation of autophagy"/>
    <property type="evidence" value="ECO:0007669"/>
    <property type="project" value="TreeGrafter"/>
</dbReference>
<organism evidence="7 8">
    <name type="scientific">Rhodotorula taiwanensis</name>
    <dbReference type="NCBI Taxonomy" id="741276"/>
    <lineage>
        <taxon>Eukaryota</taxon>
        <taxon>Fungi</taxon>
        <taxon>Dikarya</taxon>
        <taxon>Basidiomycota</taxon>
        <taxon>Pucciniomycotina</taxon>
        <taxon>Microbotryomycetes</taxon>
        <taxon>Sporidiobolales</taxon>
        <taxon>Sporidiobolaceae</taxon>
        <taxon>Rhodotorula</taxon>
    </lineage>
</organism>
<keyword evidence="3" id="KW-0677">Repeat</keyword>
<dbReference type="InterPro" id="IPR004083">
    <property type="entry name" value="Raptor"/>
</dbReference>
<dbReference type="InterPro" id="IPR016024">
    <property type="entry name" value="ARM-type_fold"/>
</dbReference>
<dbReference type="Gene3D" id="2.130.10.10">
    <property type="entry name" value="YVTN repeat-like/Quinoprotein amine dehydrogenase"/>
    <property type="match status" value="1"/>
</dbReference>
<dbReference type="Pfam" id="PF14538">
    <property type="entry name" value="Raptor_N"/>
    <property type="match status" value="1"/>
</dbReference>
<dbReference type="Proteomes" id="UP000237144">
    <property type="component" value="Unassembled WGS sequence"/>
</dbReference>
<dbReference type="Gene3D" id="1.25.10.10">
    <property type="entry name" value="Leucine-rich Repeat Variant"/>
    <property type="match status" value="1"/>
</dbReference>
<comment type="caution">
    <text evidence="7">The sequence shown here is derived from an EMBL/GenBank/DDBJ whole genome shotgun (WGS) entry which is preliminary data.</text>
</comment>
<feature type="region of interest" description="Disordered" evidence="5">
    <location>
        <begin position="1"/>
        <end position="53"/>
    </location>
</feature>
<feature type="compositionally biased region" description="Low complexity" evidence="5">
    <location>
        <begin position="1023"/>
        <end position="1042"/>
    </location>
</feature>
<dbReference type="GO" id="GO:0009267">
    <property type="term" value="P:cellular response to starvation"/>
    <property type="evidence" value="ECO:0007669"/>
    <property type="project" value="TreeGrafter"/>
</dbReference>
<feature type="compositionally biased region" description="Polar residues" evidence="5">
    <location>
        <begin position="1009"/>
        <end position="1022"/>
    </location>
</feature>
<dbReference type="EMBL" id="PJQD01000035">
    <property type="protein sequence ID" value="POY73720.1"/>
    <property type="molecule type" value="Genomic_DNA"/>
</dbReference>
<keyword evidence="8" id="KW-1185">Reference proteome</keyword>
<dbReference type="GO" id="GO:0031929">
    <property type="term" value="P:TOR signaling"/>
    <property type="evidence" value="ECO:0007669"/>
    <property type="project" value="InterPro"/>
</dbReference>
<dbReference type="PROSITE" id="PS50082">
    <property type="entry name" value="WD_REPEATS_2"/>
    <property type="match status" value="1"/>
</dbReference>
<feature type="compositionally biased region" description="Acidic residues" evidence="5">
    <location>
        <begin position="18"/>
        <end position="29"/>
    </location>
</feature>
<evidence type="ECO:0000313" key="7">
    <source>
        <dbReference type="EMBL" id="POY73720.1"/>
    </source>
</evidence>
<accession>A0A2S5BAB6</accession>
<dbReference type="OrthoDB" id="10262360at2759"/>
<dbReference type="InterPro" id="IPR011989">
    <property type="entry name" value="ARM-like"/>
</dbReference>
<keyword evidence="2 4" id="KW-0853">WD repeat</keyword>
<evidence type="ECO:0000256" key="1">
    <source>
        <dbReference type="ARBA" id="ARBA00009257"/>
    </source>
</evidence>
<feature type="repeat" description="WD" evidence="4">
    <location>
        <begin position="1403"/>
        <end position="1444"/>
    </location>
</feature>
<dbReference type="SMART" id="SM01302">
    <property type="entry name" value="Raptor_N"/>
    <property type="match status" value="1"/>
</dbReference>
<dbReference type="GO" id="GO:0031931">
    <property type="term" value="C:TORC1 complex"/>
    <property type="evidence" value="ECO:0007669"/>
    <property type="project" value="InterPro"/>
</dbReference>
<dbReference type="PANTHER" id="PTHR12848:SF16">
    <property type="entry name" value="REGULATORY-ASSOCIATED PROTEIN OF MTOR"/>
    <property type="match status" value="1"/>
</dbReference>
<evidence type="ECO:0000256" key="5">
    <source>
        <dbReference type="SAM" id="MobiDB-lite"/>
    </source>
</evidence>
<evidence type="ECO:0000313" key="8">
    <source>
        <dbReference type="Proteomes" id="UP000237144"/>
    </source>
</evidence>
<feature type="region of interest" description="Disordered" evidence="5">
    <location>
        <begin position="953"/>
        <end position="972"/>
    </location>
</feature>
<comment type="similarity">
    <text evidence="1">Belongs to the WD repeat RAPTOR family.</text>
</comment>
<dbReference type="PANTHER" id="PTHR12848">
    <property type="entry name" value="REGULATORY-ASSOCIATED PROTEIN OF MTOR"/>
    <property type="match status" value="1"/>
</dbReference>
<dbReference type="GO" id="GO:0030307">
    <property type="term" value="P:positive regulation of cell growth"/>
    <property type="evidence" value="ECO:0007669"/>
    <property type="project" value="TreeGrafter"/>
</dbReference>
<gene>
    <name evidence="7" type="ORF">BMF94_3258</name>
</gene>
<evidence type="ECO:0000256" key="3">
    <source>
        <dbReference type="ARBA" id="ARBA00022737"/>
    </source>
</evidence>
<evidence type="ECO:0000256" key="4">
    <source>
        <dbReference type="PROSITE-ProRule" id="PRU00221"/>
    </source>
</evidence>
<protein>
    <recommendedName>
        <fullName evidence="6">Raptor N-terminal CASPase-like domain-containing protein</fullName>
    </recommendedName>
</protein>